<organism evidence="2 3">
    <name type="scientific">Portunus trituberculatus</name>
    <name type="common">Swimming crab</name>
    <name type="synonym">Neptunus trituberculatus</name>
    <dbReference type="NCBI Taxonomy" id="210409"/>
    <lineage>
        <taxon>Eukaryota</taxon>
        <taxon>Metazoa</taxon>
        <taxon>Ecdysozoa</taxon>
        <taxon>Arthropoda</taxon>
        <taxon>Crustacea</taxon>
        <taxon>Multicrustacea</taxon>
        <taxon>Malacostraca</taxon>
        <taxon>Eumalacostraca</taxon>
        <taxon>Eucarida</taxon>
        <taxon>Decapoda</taxon>
        <taxon>Pleocyemata</taxon>
        <taxon>Brachyura</taxon>
        <taxon>Eubrachyura</taxon>
        <taxon>Portunoidea</taxon>
        <taxon>Portunidae</taxon>
        <taxon>Portuninae</taxon>
        <taxon>Portunus</taxon>
    </lineage>
</organism>
<comment type="caution">
    <text evidence="2">The sequence shown here is derived from an EMBL/GenBank/DDBJ whole genome shotgun (WGS) entry which is preliminary data.</text>
</comment>
<dbReference type="EMBL" id="VSRR010121788">
    <property type="protein sequence ID" value="MPD00180.1"/>
    <property type="molecule type" value="Genomic_DNA"/>
</dbReference>
<feature type="region of interest" description="Disordered" evidence="1">
    <location>
        <begin position="15"/>
        <end position="34"/>
    </location>
</feature>
<sequence length="34" mass="4208">MTWWRGTRRWRDSTARRGSSTRRSWPRGTLRLNC</sequence>
<proteinExistence type="predicted"/>
<protein>
    <submittedName>
        <fullName evidence="2">Uncharacterized protein</fullName>
    </submittedName>
</protein>
<keyword evidence="3" id="KW-1185">Reference proteome</keyword>
<evidence type="ECO:0000313" key="3">
    <source>
        <dbReference type="Proteomes" id="UP000324222"/>
    </source>
</evidence>
<dbReference type="AlphaFoldDB" id="A0A5B7JZC7"/>
<evidence type="ECO:0000256" key="1">
    <source>
        <dbReference type="SAM" id="MobiDB-lite"/>
    </source>
</evidence>
<reference evidence="2 3" key="1">
    <citation type="submission" date="2019-05" db="EMBL/GenBank/DDBJ databases">
        <title>Another draft genome of Portunus trituberculatus and its Hox gene families provides insights of decapod evolution.</title>
        <authorList>
            <person name="Jeong J.-H."/>
            <person name="Song I."/>
            <person name="Kim S."/>
            <person name="Choi T."/>
            <person name="Kim D."/>
            <person name="Ryu S."/>
            <person name="Kim W."/>
        </authorList>
    </citation>
    <scope>NUCLEOTIDE SEQUENCE [LARGE SCALE GENOMIC DNA]</scope>
    <source>
        <tissue evidence="2">Muscle</tissue>
    </source>
</reference>
<gene>
    <name evidence="2" type="ORF">E2C01_095636</name>
</gene>
<dbReference type="Proteomes" id="UP000324222">
    <property type="component" value="Unassembled WGS sequence"/>
</dbReference>
<name>A0A5B7JZC7_PORTR</name>
<accession>A0A5B7JZC7</accession>
<evidence type="ECO:0000313" key="2">
    <source>
        <dbReference type="EMBL" id="MPD00180.1"/>
    </source>
</evidence>